<keyword evidence="3" id="KW-1185">Reference proteome</keyword>
<dbReference type="Proteomes" id="UP000630887">
    <property type="component" value="Unassembled WGS sequence"/>
</dbReference>
<sequence>MRVRAVWRGAVLADGEDTVRAGGVVYFAAADVAWQYLRPSTRRTVCPWKGVATYFTIVVGEVADRDAAWAYRRPWASGRRLSGRVGFGGGVEIVTSRATR</sequence>
<dbReference type="AlphaFoldDB" id="A0A8J3L9P4"/>
<dbReference type="InterPro" id="IPR038694">
    <property type="entry name" value="DUF427_sf"/>
</dbReference>
<protein>
    <recommendedName>
        <fullName evidence="1">DUF427 domain-containing protein</fullName>
    </recommendedName>
</protein>
<evidence type="ECO:0000259" key="1">
    <source>
        <dbReference type="Pfam" id="PF04248"/>
    </source>
</evidence>
<proteinExistence type="predicted"/>
<reference evidence="2 3" key="1">
    <citation type="submission" date="2021-01" db="EMBL/GenBank/DDBJ databases">
        <title>Whole genome shotgun sequence of Catellatospora coxensis NBRC 107359.</title>
        <authorList>
            <person name="Komaki H."/>
            <person name="Tamura T."/>
        </authorList>
    </citation>
    <scope>NUCLEOTIDE SEQUENCE [LARGE SCALE GENOMIC DNA]</scope>
    <source>
        <strain evidence="2 3">NBRC 107359</strain>
    </source>
</reference>
<dbReference type="PANTHER" id="PTHR34310:SF5">
    <property type="entry name" value="DUF427 DOMAIN PROTEIN (AFU_ORTHOLOGUE AFUA_3G02220)"/>
    <property type="match status" value="1"/>
</dbReference>
<dbReference type="EMBL" id="BONI01000053">
    <property type="protein sequence ID" value="GIG08820.1"/>
    <property type="molecule type" value="Genomic_DNA"/>
</dbReference>
<feature type="domain" description="DUF427" evidence="1">
    <location>
        <begin position="3"/>
        <end position="87"/>
    </location>
</feature>
<organism evidence="2 3">
    <name type="scientific">Catellatospora coxensis</name>
    <dbReference type="NCBI Taxonomy" id="310354"/>
    <lineage>
        <taxon>Bacteria</taxon>
        <taxon>Bacillati</taxon>
        <taxon>Actinomycetota</taxon>
        <taxon>Actinomycetes</taxon>
        <taxon>Micromonosporales</taxon>
        <taxon>Micromonosporaceae</taxon>
        <taxon>Catellatospora</taxon>
    </lineage>
</organism>
<evidence type="ECO:0000313" key="2">
    <source>
        <dbReference type="EMBL" id="GIG08820.1"/>
    </source>
</evidence>
<dbReference type="Pfam" id="PF04248">
    <property type="entry name" value="NTP_transf_9"/>
    <property type="match status" value="1"/>
</dbReference>
<dbReference type="InterPro" id="IPR007361">
    <property type="entry name" value="DUF427"/>
</dbReference>
<accession>A0A8J3L9P4</accession>
<gene>
    <name evidence="2" type="ORF">Cco03nite_55200</name>
</gene>
<dbReference type="RefSeq" id="WP_203695159.1">
    <property type="nucleotide sequence ID" value="NZ_BAAALC010000020.1"/>
</dbReference>
<comment type="caution">
    <text evidence="2">The sequence shown here is derived from an EMBL/GenBank/DDBJ whole genome shotgun (WGS) entry which is preliminary data.</text>
</comment>
<dbReference type="PANTHER" id="PTHR34310">
    <property type="entry name" value="DUF427 DOMAIN PROTEIN (AFU_ORTHOLOGUE AFUA_3G02220)"/>
    <property type="match status" value="1"/>
</dbReference>
<evidence type="ECO:0000313" key="3">
    <source>
        <dbReference type="Proteomes" id="UP000630887"/>
    </source>
</evidence>
<name>A0A8J3L9P4_9ACTN</name>
<dbReference type="Gene3D" id="2.170.150.40">
    <property type="entry name" value="Domain of unknown function (DUF427)"/>
    <property type="match status" value="1"/>
</dbReference>